<dbReference type="AlphaFoldDB" id="A0A6G1GX22"/>
<comment type="pathway">
    <text evidence="1">Mycotoxin biosynthesis.</text>
</comment>
<dbReference type="Pfam" id="PF11807">
    <property type="entry name" value="UstYa"/>
    <property type="match status" value="1"/>
</dbReference>
<comment type="similarity">
    <text evidence="2">Belongs to the ustYa family.</text>
</comment>
<dbReference type="Proteomes" id="UP000800041">
    <property type="component" value="Unassembled WGS sequence"/>
</dbReference>
<evidence type="ECO:0000256" key="1">
    <source>
        <dbReference type="ARBA" id="ARBA00004685"/>
    </source>
</evidence>
<evidence type="ECO:0000313" key="4">
    <source>
        <dbReference type="Proteomes" id="UP000800041"/>
    </source>
</evidence>
<dbReference type="PANTHER" id="PTHR33365">
    <property type="entry name" value="YALI0B05434P"/>
    <property type="match status" value="1"/>
</dbReference>
<keyword evidence="4" id="KW-1185">Reference proteome</keyword>
<dbReference type="GO" id="GO:0043386">
    <property type="term" value="P:mycotoxin biosynthetic process"/>
    <property type="evidence" value="ECO:0007669"/>
    <property type="project" value="InterPro"/>
</dbReference>
<dbReference type="EMBL" id="ML977162">
    <property type="protein sequence ID" value="KAF1985337.1"/>
    <property type="molecule type" value="Genomic_DNA"/>
</dbReference>
<dbReference type="InterPro" id="IPR021765">
    <property type="entry name" value="UstYa-like"/>
</dbReference>
<reference evidence="3" key="1">
    <citation type="journal article" date="2020" name="Stud. Mycol.">
        <title>101 Dothideomycetes genomes: a test case for predicting lifestyles and emergence of pathogens.</title>
        <authorList>
            <person name="Haridas S."/>
            <person name="Albert R."/>
            <person name="Binder M."/>
            <person name="Bloem J."/>
            <person name="Labutti K."/>
            <person name="Salamov A."/>
            <person name="Andreopoulos B."/>
            <person name="Baker S."/>
            <person name="Barry K."/>
            <person name="Bills G."/>
            <person name="Bluhm B."/>
            <person name="Cannon C."/>
            <person name="Castanera R."/>
            <person name="Culley D."/>
            <person name="Daum C."/>
            <person name="Ezra D."/>
            <person name="Gonzalez J."/>
            <person name="Henrissat B."/>
            <person name="Kuo A."/>
            <person name="Liang C."/>
            <person name="Lipzen A."/>
            <person name="Lutzoni F."/>
            <person name="Magnuson J."/>
            <person name="Mondo S."/>
            <person name="Nolan M."/>
            <person name="Ohm R."/>
            <person name="Pangilinan J."/>
            <person name="Park H.-J."/>
            <person name="Ramirez L."/>
            <person name="Alfaro M."/>
            <person name="Sun H."/>
            <person name="Tritt A."/>
            <person name="Yoshinaga Y."/>
            <person name="Zwiers L.-H."/>
            <person name="Turgeon B."/>
            <person name="Goodwin S."/>
            <person name="Spatafora J."/>
            <person name="Crous P."/>
            <person name="Grigoriev I."/>
        </authorList>
    </citation>
    <scope>NUCLEOTIDE SEQUENCE</scope>
    <source>
        <strain evidence="3">CBS 113979</strain>
    </source>
</reference>
<gene>
    <name evidence="3" type="ORF">K402DRAFT_394681</name>
</gene>
<accession>A0A6G1GX22</accession>
<proteinExistence type="inferred from homology"/>
<evidence type="ECO:0000313" key="3">
    <source>
        <dbReference type="EMBL" id="KAF1985337.1"/>
    </source>
</evidence>
<sequence length="162" mass="19021">MSSIPKSQARLLPKRTGTIPELEGQYLVELDVFHQLHCLVHSRPSSSLPTKLTTHQNNIRMSRCPERYGKLSHNDVPHDFADSHVEHCIYSIRQSLMCHSDISPLVWQWSEEQNAVRMHGNVVHTCRNFDVIREWPKKRQPKIALDPFQHIRDDIVVPEFWR</sequence>
<organism evidence="3 4">
    <name type="scientific">Aulographum hederae CBS 113979</name>
    <dbReference type="NCBI Taxonomy" id="1176131"/>
    <lineage>
        <taxon>Eukaryota</taxon>
        <taxon>Fungi</taxon>
        <taxon>Dikarya</taxon>
        <taxon>Ascomycota</taxon>
        <taxon>Pezizomycotina</taxon>
        <taxon>Dothideomycetes</taxon>
        <taxon>Pleosporomycetidae</taxon>
        <taxon>Aulographales</taxon>
        <taxon>Aulographaceae</taxon>
    </lineage>
</organism>
<dbReference type="OrthoDB" id="3687641at2759"/>
<name>A0A6G1GX22_9PEZI</name>
<dbReference type="PANTHER" id="PTHR33365:SF4">
    <property type="entry name" value="CYCLOCHLOROTINE BIOSYNTHESIS PROTEIN O"/>
    <property type="match status" value="1"/>
</dbReference>
<evidence type="ECO:0000256" key="2">
    <source>
        <dbReference type="ARBA" id="ARBA00035112"/>
    </source>
</evidence>
<protein>
    <submittedName>
        <fullName evidence="3">Uncharacterized protein</fullName>
    </submittedName>
</protein>